<organism evidence="2 3">
    <name type="scientific">Candidatus Choladousia intestinavium</name>
    <dbReference type="NCBI Taxonomy" id="2840727"/>
    <lineage>
        <taxon>Bacteria</taxon>
        <taxon>Bacillati</taxon>
        <taxon>Bacillota</taxon>
        <taxon>Clostridia</taxon>
        <taxon>Lachnospirales</taxon>
        <taxon>Lachnospiraceae</taxon>
        <taxon>Lachnospiraceae incertae sedis</taxon>
        <taxon>Candidatus Choladousia</taxon>
    </lineage>
</organism>
<evidence type="ECO:0000256" key="1">
    <source>
        <dbReference type="SAM" id="MobiDB-lite"/>
    </source>
</evidence>
<comment type="caution">
    <text evidence="2">The sequence shown here is derived from an EMBL/GenBank/DDBJ whole genome shotgun (WGS) entry which is preliminary data.</text>
</comment>
<feature type="region of interest" description="Disordered" evidence="1">
    <location>
        <begin position="116"/>
        <end position="147"/>
    </location>
</feature>
<evidence type="ECO:0000313" key="2">
    <source>
        <dbReference type="EMBL" id="HIR12951.1"/>
    </source>
</evidence>
<reference evidence="2" key="1">
    <citation type="submission" date="2020-10" db="EMBL/GenBank/DDBJ databases">
        <authorList>
            <person name="Gilroy R."/>
        </authorList>
    </citation>
    <scope>NUCLEOTIDE SEQUENCE</scope>
    <source>
        <strain evidence="2">ChiSjej4B22-8148</strain>
    </source>
</reference>
<dbReference type="Proteomes" id="UP000886757">
    <property type="component" value="Unassembled WGS sequence"/>
</dbReference>
<dbReference type="EMBL" id="DVGK01000042">
    <property type="protein sequence ID" value="HIR12951.1"/>
    <property type="molecule type" value="Genomic_DNA"/>
</dbReference>
<feature type="compositionally biased region" description="Basic and acidic residues" evidence="1">
    <location>
        <begin position="116"/>
        <end position="138"/>
    </location>
</feature>
<gene>
    <name evidence="2" type="ORF">IAB31_03395</name>
</gene>
<sequence length="259" mass="29807">MGSKRCAVCNHLNEEGRIYCRFCRAFLGADTGQKIVRKKSIWEIREGQIENEETERRPFLPKAGEREKKIQADEESGWLFICPVCGRQYPSAGGNRPLLCTACSYFFTEEDKPVQRQRAAEKEKLRQPDRTEEKEISFRRQNTGPMRRRGEDISSMRLIGLSENAPFVLNVSEKGSILGSNGNLRPELFRSGRFRKVMPQHLMIWHTQAGWYLRALKGRTLYNGEEMNLGVCRRLADGDFLNAGDCSIRVEITRGRKND</sequence>
<evidence type="ECO:0000313" key="3">
    <source>
        <dbReference type="Proteomes" id="UP000886757"/>
    </source>
</evidence>
<reference evidence="2" key="2">
    <citation type="journal article" date="2021" name="PeerJ">
        <title>Extensive microbial diversity within the chicken gut microbiome revealed by metagenomics and culture.</title>
        <authorList>
            <person name="Gilroy R."/>
            <person name="Ravi A."/>
            <person name="Getino M."/>
            <person name="Pursley I."/>
            <person name="Horton D.L."/>
            <person name="Alikhan N.F."/>
            <person name="Baker D."/>
            <person name="Gharbi K."/>
            <person name="Hall N."/>
            <person name="Watson M."/>
            <person name="Adriaenssens E.M."/>
            <person name="Foster-Nyarko E."/>
            <person name="Jarju S."/>
            <person name="Secka A."/>
            <person name="Antonio M."/>
            <person name="Oren A."/>
            <person name="Chaudhuri R.R."/>
            <person name="La Ragione R."/>
            <person name="Hildebrand F."/>
            <person name="Pallen M.J."/>
        </authorList>
    </citation>
    <scope>NUCLEOTIDE SEQUENCE</scope>
    <source>
        <strain evidence="2">ChiSjej4B22-8148</strain>
    </source>
</reference>
<accession>A0A9D1AB77</accession>
<name>A0A9D1AB77_9FIRM</name>
<dbReference type="AlphaFoldDB" id="A0A9D1AB77"/>
<evidence type="ECO:0008006" key="4">
    <source>
        <dbReference type="Google" id="ProtNLM"/>
    </source>
</evidence>
<protein>
    <recommendedName>
        <fullName evidence="4">FHA domain-containing protein</fullName>
    </recommendedName>
</protein>
<proteinExistence type="predicted"/>